<dbReference type="SUPFAM" id="SSF103190">
    <property type="entry name" value="Sensory domain-like"/>
    <property type="match status" value="1"/>
</dbReference>
<evidence type="ECO:0000256" key="9">
    <source>
        <dbReference type="SAM" id="MobiDB-lite"/>
    </source>
</evidence>
<feature type="compositionally biased region" description="Low complexity" evidence="9">
    <location>
        <begin position="397"/>
        <end position="419"/>
    </location>
</feature>
<evidence type="ECO:0000256" key="8">
    <source>
        <dbReference type="ARBA" id="ARBA00023012"/>
    </source>
</evidence>
<dbReference type="CDD" id="cd16922">
    <property type="entry name" value="HATPase_EvgS-ArcB-TorS-like"/>
    <property type="match status" value="1"/>
</dbReference>
<dbReference type="SUPFAM" id="SSF47384">
    <property type="entry name" value="Homodimeric domain of signal transducing histidine kinase"/>
    <property type="match status" value="1"/>
</dbReference>
<protein>
    <recommendedName>
        <fullName evidence="3">histidine kinase</fullName>
        <ecNumber evidence="3">2.7.13.3</ecNumber>
    </recommendedName>
</protein>
<dbReference type="Proteomes" id="UP000886934">
    <property type="component" value="Unassembled WGS sequence"/>
</dbReference>
<proteinExistence type="predicted"/>
<comment type="catalytic activity">
    <reaction evidence="1">
        <text>ATP + protein L-histidine = ADP + protein N-phospho-L-histidine.</text>
        <dbReference type="EC" id="2.7.13.3"/>
    </reaction>
</comment>
<dbReference type="PROSITE" id="PS50109">
    <property type="entry name" value="HIS_KIN"/>
    <property type="match status" value="1"/>
</dbReference>
<dbReference type="GO" id="GO:0000155">
    <property type="term" value="F:phosphorelay sensor kinase activity"/>
    <property type="evidence" value="ECO:0007669"/>
    <property type="project" value="InterPro"/>
</dbReference>
<dbReference type="InterPro" id="IPR036890">
    <property type="entry name" value="HATPase_C_sf"/>
</dbReference>
<dbReference type="PANTHER" id="PTHR45339">
    <property type="entry name" value="HYBRID SIGNAL TRANSDUCTION HISTIDINE KINASE J"/>
    <property type="match status" value="1"/>
</dbReference>
<name>A0A7I8HX90_AERCA</name>
<dbReference type="InterPro" id="IPR003661">
    <property type="entry name" value="HisK_dim/P_dom"/>
</dbReference>
<dbReference type="Gene3D" id="3.30.450.20">
    <property type="entry name" value="PAS domain"/>
    <property type="match status" value="1"/>
</dbReference>
<dbReference type="Gene3D" id="1.10.287.130">
    <property type="match status" value="1"/>
</dbReference>
<evidence type="ECO:0000256" key="3">
    <source>
        <dbReference type="ARBA" id="ARBA00012438"/>
    </source>
</evidence>
<dbReference type="FunFam" id="3.30.565.10:FF:000010">
    <property type="entry name" value="Sensor histidine kinase RcsC"/>
    <property type="match status" value="1"/>
</dbReference>
<comment type="caution">
    <text evidence="11">The sequence shown here is derived from an EMBL/GenBank/DDBJ whole genome shotgun (WGS) entry which is preliminary data.</text>
</comment>
<keyword evidence="5" id="KW-0597">Phosphoprotein</keyword>
<evidence type="ECO:0000256" key="5">
    <source>
        <dbReference type="ARBA" id="ARBA00022553"/>
    </source>
</evidence>
<comment type="subcellular location">
    <subcellularLocation>
        <location evidence="2">Cell membrane</location>
        <topology evidence="2">Multi-pass membrane protein</topology>
    </subcellularLocation>
</comment>
<evidence type="ECO:0000256" key="1">
    <source>
        <dbReference type="ARBA" id="ARBA00000085"/>
    </source>
</evidence>
<dbReference type="InterPro" id="IPR029151">
    <property type="entry name" value="Sensor-like_sf"/>
</dbReference>
<dbReference type="AlphaFoldDB" id="A0A7I8HX90"/>
<dbReference type="InterPro" id="IPR004358">
    <property type="entry name" value="Sig_transdc_His_kin-like_C"/>
</dbReference>
<dbReference type="EMBL" id="BPNN01000034">
    <property type="protein sequence ID" value="GJA63866.1"/>
    <property type="molecule type" value="Genomic_DNA"/>
</dbReference>
<evidence type="ECO:0000256" key="6">
    <source>
        <dbReference type="ARBA" id="ARBA00022692"/>
    </source>
</evidence>
<evidence type="ECO:0000313" key="11">
    <source>
        <dbReference type="EMBL" id="GJA63866.1"/>
    </source>
</evidence>
<sequence length="419" mass="45770">MTRSAKVGEDVKIRIAKRLRLGGRDLGLLLINVQAARMLKEFADNRGKAADHIMLFNQDGYWLRSPDPSREWGFMLERPDLTLKQTSPQAWQAFWDASNGQMESADGLWSWTTLYPAQNHDQLIWKAASLVPHSELQAIRTHIWGIILAASAVLLLLFGAGVAALVRSRHKEQLAQQEAARLAQVKGDFIANMSHEIRTPMNAIMGLTYLLEQGGLEDGQHALVRKIHQAGQALLGIINDILDFSKIESGRLKLERVPFSLEEVLDHVAAIMSTCVGQKHLKLVVSSAPEPVSHLIGDALRLEQVLLNLTGNAIKFTERGEVEVKVVLESEQDGMATLLFRVRDTGIGIPPEQQANIFNAFSQADSSTSRRFGGTGLGLTISRRLVNLMGGTSASPASLARGANSGSASGWSRGSGPRP</sequence>
<evidence type="ECO:0000313" key="12">
    <source>
        <dbReference type="Proteomes" id="UP000886934"/>
    </source>
</evidence>
<dbReference type="GO" id="GO:0005886">
    <property type="term" value="C:plasma membrane"/>
    <property type="evidence" value="ECO:0007669"/>
    <property type="project" value="UniProtKB-SubCell"/>
</dbReference>
<dbReference type="Pfam" id="PF00512">
    <property type="entry name" value="HisKA"/>
    <property type="match status" value="1"/>
</dbReference>
<dbReference type="CDD" id="cd00082">
    <property type="entry name" value="HisKA"/>
    <property type="match status" value="1"/>
</dbReference>
<dbReference type="InterPro" id="IPR036097">
    <property type="entry name" value="HisK_dim/P_sf"/>
</dbReference>
<dbReference type="InterPro" id="IPR003594">
    <property type="entry name" value="HATPase_dom"/>
</dbReference>
<dbReference type="SUPFAM" id="SSF55874">
    <property type="entry name" value="ATPase domain of HSP90 chaperone/DNA topoisomerase II/histidine kinase"/>
    <property type="match status" value="1"/>
</dbReference>
<dbReference type="Pfam" id="PF02518">
    <property type="entry name" value="HATPase_c"/>
    <property type="match status" value="1"/>
</dbReference>
<evidence type="ECO:0000256" key="4">
    <source>
        <dbReference type="ARBA" id="ARBA00022475"/>
    </source>
</evidence>
<keyword evidence="10" id="KW-0472">Membrane</keyword>
<organism evidence="11 12">
    <name type="scientific">Aeromonas caviae</name>
    <name type="common">Aeromonas punctata</name>
    <dbReference type="NCBI Taxonomy" id="648"/>
    <lineage>
        <taxon>Bacteria</taxon>
        <taxon>Pseudomonadati</taxon>
        <taxon>Pseudomonadota</taxon>
        <taxon>Gammaproteobacteria</taxon>
        <taxon>Aeromonadales</taxon>
        <taxon>Aeromonadaceae</taxon>
        <taxon>Aeromonas</taxon>
    </lineage>
</organism>
<keyword evidence="4" id="KW-1003">Cell membrane</keyword>
<evidence type="ECO:0000256" key="7">
    <source>
        <dbReference type="ARBA" id="ARBA00022989"/>
    </source>
</evidence>
<feature type="transmembrane region" description="Helical" evidence="10">
    <location>
        <begin position="143"/>
        <end position="166"/>
    </location>
</feature>
<dbReference type="InterPro" id="IPR005467">
    <property type="entry name" value="His_kinase_dom"/>
</dbReference>
<dbReference type="Gene3D" id="3.30.565.10">
    <property type="entry name" value="Histidine kinase-like ATPase, C-terminal domain"/>
    <property type="match status" value="1"/>
</dbReference>
<keyword evidence="6 10" id="KW-0812">Transmembrane</keyword>
<keyword evidence="7 10" id="KW-1133">Transmembrane helix</keyword>
<dbReference type="PANTHER" id="PTHR45339:SF1">
    <property type="entry name" value="HYBRID SIGNAL TRANSDUCTION HISTIDINE KINASE J"/>
    <property type="match status" value="1"/>
</dbReference>
<evidence type="ECO:0000256" key="10">
    <source>
        <dbReference type="SAM" id="Phobius"/>
    </source>
</evidence>
<reference evidence="11" key="1">
    <citation type="submission" date="2021-07" db="EMBL/GenBank/DDBJ databases">
        <title>Draft genome sequence of carbapenem-resistant Aeromonas spp. in Japan.</title>
        <authorList>
            <person name="Maehana S."/>
            <person name="Suzuki M."/>
            <person name="Kitasato H."/>
        </authorList>
    </citation>
    <scope>NUCLEOTIDE SEQUENCE</scope>
    <source>
        <strain evidence="11">KAM351</strain>
    </source>
</reference>
<dbReference type="PRINTS" id="PR00344">
    <property type="entry name" value="BCTRLSENSOR"/>
</dbReference>
<feature type="region of interest" description="Disordered" evidence="9">
    <location>
        <begin position="396"/>
        <end position="419"/>
    </location>
</feature>
<accession>A0A7I8HX90</accession>
<evidence type="ECO:0000256" key="2">
    <source>
        <dbReference type="ARBA" id="ARBA00004651"/>
    </source>
</evidence>
<dbReference type="EC" id="2.7.13.3" evidence="3"/>
<dbReference type="SMART" id="SM00388">
    <property type="entry name" value="HisKA"/>
    <property type="match status" value="1"/>
</dbReference>
<keyword evidence="8" id="KW-0902">Two-component regulatory system</keyword>
<dbReference type="SMART" id="SM00387">
    <property type="entry name" value="HATPase_c"/>
    <property type="match status" value="1"/>
</dbReference>
<gene>
    <name evidence="11" type="ORF">KAM351_24770</name>
</gene>